<evidence type="ECO:0000313" key="4">
    <source>
        <dbReference type="EMBL" id="VCT83463.1"/>
    </source>
</evidence>
<reference evidence="4 5" key="1">
    <citation type="submission" date="2018-06" db="EMBL/GenBank/DDBJ databases">
        <authorList>
            <consortium name="IHU Genomes"/>
        </authorList>
    </citation>
    <scope>NUCLEOTIDE SEQUENCE [LARGE SCALE GENOMIC DNA]</scope>
    <source>
        <strain evidence="4 5">NEC25</strain>
    </source>
</reference>
<feature type="transmembrane region" description="Helical" evidence="1">
    <location>
        <begin position="71"/>
        <end position="88"/>
    </location>
</feature>
<sequence>MRYHILDNIRGINLISMIIYHLIWDAVYILDNNWTWHESIFVYIWQQSVCWTFILLSGFCWSMGKNKLKRGLQVFGMGMAISLITTIFMPEQKIIFGVLTMIGSCMLLMIILDKILKNVSPVIGIFSCSLLFGVFRNINNGYLGFESWNIMKIPSSLYSSRFMTYLGFKEPNFYSTDYFSLFPWIFLFILGYFLYKIIKNRDHKYKILYKKGIGWIEFAGKNSLRIYLLHQPVIYLGLLAYSYF</sequence>
<proteinExistence type="predicted"/>
<evidence type="ECO:0000313" key="3">
    <source>
        <dbReference type="EMBL" id="CAG9710140.1"/>
    </source>
</evidence>
<feature type="transmembrane region" description="Helical" evidence="1">
    <location>
        <begin position="12"/>
        <end position="30"/>
    </location>
</feature>
<name>A0A653AP09_9CLOT</name>
<protein>
    <recommendedName>
        <fullName evidence="2">Heparan-alpha-glucosaminide N-acetyltransferase catalytic domain-containing protein</fullName>
    </recommendedName>
</protein>
<accession>A0A653AP09</accession>
<dbReference type="Proteomes" id="UP000431451">
    <property type="component" value="Unassembled WGS sequence"/>
</dbReference>
<dbReference type="EMBL" id="CAKJVE010000004">
    <property type="protein sequence ID" value="CAG9710140.1"/>
    <property type="molecule type" value="Genomic_DNA"/>
</dbReference>
<dbReference type="Pfam" id="PF07786">
    <property type="entry name" value="HGSNAT_cat"/>
    <property type="match status" value="1"/>
</dbReference>
<dbReference type="Proteomes" id="UP000789738">
    <property type="component" value="Unassembled WGS sequence"/>
</dbReference>
<feature type="domain" description="Heparan-alpha-glucosaminide N-acetyltransferase catalytic" evidence="2">
    <location>
        <begin position="2"/>
        <end position="232"/>
    </location>
</feature>
<keyword evidence="1" id="KW-0812">Transmembrane</keyword>
<dbReference type="EMBL" id="UWJD01000001">
    <property type="protein sequence ID" value="VCT83463.1"/>
    <property type="molecule type" value="Genomic_DNA"/>
</dbReference>
<feature type="transmembrane region" description="Helical" evidence="1">
    <location>
        <begin position="94"/>
        <end position="112"/>
    </location>
</feature>
<reference evidence="3" key="2">
    <citation type="submission" date="2021-10" db="EMBL/GenBank/DDBJ databases">
        <authorList>
            <person name="Mesa V."/>
        </authorList>
    </citation>
    <scope>NUCLEOTIDE SEQUENCE</scope>
    <source>
        <strain evidence="3">CC3_PB</strain>
    </source>
</reference>
<dbReference type="AlphaFoldDB" id="A0A653AP09"/>
<feature type="transmembrane region" description="Helical" evidence="1">
    <location>
        <begin position="178"/>
        <end position="198"/>
    </location>
</feature>
<keyword evidence="1" id="KW-1133">Transmembrane helix</keyword>
<keyword evidence="1" id="KW-0472">Membrane</keyword>
<evidence type="ECO:0000259" key="2">
    <source>
        <dbReference type="Pfam" id="PF07786"/>
    </source>
</evidence>
<gene>
    <name evidence="3" type="ORF">CNEO_44607</name>
    <name evidence="4" type="ORF">CNEONATNEC25_01059</name>
</gene>
<feature type="transmembrane region" description="Helical" evidence="1">
    <location>
        <begin position="119"/>
        <end position="138"/>
    </location>
</feature>
<dbReference type="RefSeq" id="WP_243145275.1">
    <property type="nucleotide sequence ID" value="NZ_CAKJVE010000004.1"/>
</dbReference>
<feature type="transmembrane region" description="Helical" evidence="1">
    <location>
        <begin position="42"/>
        <end position="64"/>
    </location>
</feature>
<evidence type="ECO:0000256" key="1">
    <source>
        <dbReference type="SAM" id="Phobius"/>
    </source>
</evidence>
<evidence type="ECO:0000313" key="5">
    <source>
        <dbReference type="Proteomes" id="UP000431451"/>
    </source>
</evidence>
<organism evidence="4 5">
    <name type="scientific">Clostridium neonatale</name>
    <dbReference type="NCBI Taxonomy" id="137838"/>
    <lineage>
        <taxon>Bacteria</taxon>
        <taxon>Bacillati</taxon>
        <taxon>Bacillota</taxon>
        <taxon>Clostridia</taxon>
        <taxon>Eubacteriales</taxon>
        <taxon>Clostridiaceae</taxon>
        <taxon>Clostridium</taxon>
    </lineage>
</organism>
<dbReference type="InterPro" id="IPR012429">
    <property type="entry name" value="HGSNAT_cat"/>
</dbReference>